<dbReference type="EMBL" id="PVBT01000005">
    <property type="protein sequence ID" value="PRD51765.1"/>
    <property type="molecule type" value="Genomic_DNA"/>
</dbReference>
<protein>
    <recommendedName>
        <fullName evidence="1">Hedgehog/Intein (Hint) domain-containing protein</fullName>
    </recommendedName>
</protein>
<dbReference type="Pfam" id="PF13403">
    <property type="entry name" value="Hint_2"/>
    <property type="match status" value="1"/>
</dbReference>
<proteinExistence type="predicted"/>
<evidence type="ECO:0000259" key="1">
    <source>
        <dbReference type="Pfam" id="PF13403"/>
    </source>
</evidence>
<dbReference type="SUPFAM" id="SSF51294">
    <property type="entry name" value="Hedgehog/intein (Hint) domain"/>
    <property type="match status" value="1"/>
</dbReference>
<gene>
    <name evidence="2" type="ORF">C5750_18155</name>
</gene>
<evidence type="ECO:0000313" key="2">
    <source>
        <dbReference type="EMBL" id="PRD51765.1"/>
    </source>
</evidence>
<dbReference type="RefSeq" id="WP_105735323.1">
    <property type="nucleotide sequence ID" value="NZ_QGTP01000021.1"/>
</dbReference>
<organism evidence="2 3">
    <name type="scientific">Phyllobacterium myrsinacearum</name>
    <dbReference type="NCBI Taxonomy" id="28101"/>
    <lineage>
        <taxon>Bacteria</taxon>
        <taxon>Pseudomonadati</taxon>
        <taxon>Pseudomonadota</taxon>
        <taxon>Alphaproteobacteria</taxon>
        <taxon>Hyphomicrobiales</taxon>
        <taxon>Phyllobacteriaceae</taxon>
        <taxon>Phyllobacterium</taxon>
    </lineage>
</organism>
<dbReference type="OrthoDB" id="6305173at2"/>
<name>A0A2S9JFS0_9HYPH</name>
<accession>A0A2S9JFS0</accession>
<feature type="domain" description="Hedgehog/Intein (Hint)" evidence="1">
    <location>
        <begin position="69"/>
        <end position="203"/>
    </location>
</feature>
<dbReference type="InterPro" id="IPR036844">
    <property type="entry name" value="Hint_dom_sf"/>
</dbReference>
<evidence type="ECO:0000313" key="3">
    <source>
        <dbReference type="Proteomes" id="UP000238563"/>
    </source>
</evidence>
<dbReference type="InterPro" id="IPR028992">
    <property type="entry name" value="Hedgehog/Intein_dom"/>
</dbReference>
<dbReference type="Proteomes" id="UP000238563">
    <property type="component" value="Unassembled WGS sequence"/>
</dbReference>
<dbReference type="Gene3D" id="2.170.16.10">
    <property type="entry name" value="Hedgehog/Intein (Hint) domain"/>
    <property type="match status" value="1"/>
</dbReference>
<sequence length="288" mass="31926">MSPTTERHRPLSRARRHFLGVALSTSVKVAAITGLATAMSSFPARAMGRKWWRHGGEPGHTPGGDNQNCFLRGTSIRTPAGEVHIEDLRIGDDVETMNGKAAAVRWIGRQVYKRNSPSWAASVMPIRISRHAFDQQTPHADLYLSPNHALYVDGVLIRAKDLVNGLSIAPSLPPDREIIEYFHIVLDTHDVIFAEGAPAETFLLRDSNHESFTNFSEYARLYPAGLGTPMVPFAPIIGYEGGRENLMALLRLGLPRFIGLRDPVQDARDRFALRARETAGTDRMHAMV</sequence>
<reference evidence="2 3" key="1">
    <citation type="submission" date="2018-02" db="EMBL/GenBank/DDBJ databases">
        <title>The draft genome of Phyllobacterium myrsinacearum DSM5892.</title>
        <authorList>
            <person name="Li L."/>
            <person name="Liu L."/>
            <person name="Zhang X."/>
            <person name="Wang T."/>
        </authorList>
    </citation>
    <scope>NUCLEOTIDE SEQUENCE [LARGE SCALE GENOMIC DNA]</scope>
    <source>
        <strain evidence="2 3">DSM 5892</strain>
    </source>
</reference>
<dbReference type="AlphaFoldDB" id="A0A2S9JFS0"/>
<comment type="caution">
    <text evidence="2">The sequence shown here is derived from an EMBL/GenBank/DDBJ whole genome shotgun (WGS) entry which is preliminary data.</text>
</comment>
<keyword evidence="3" id="KW-1185">Reference proteome</keyword>